<dbReference type="PANTHER" id="PTHR46857">
    <property type="entry name" value="EPITHELIAL CELL-TRANSFORMING SEQUENCE 2 ONCOGENE-LIKE"/>
    <property type="match status" value="1"/>
</dbReference>
<protein>
    <submittedName>
        <fullName evidence="3">Ras-specific guanine nucleotide-releasing factor 2</fullName>
    </submittedName>
</protein>
<dbReference type="GO" id="GO:0005085">
    <property type="term" value="F:guanyl-nucleotide exchange factor activity"/>
    <property type="evidence" value="ECO:0007669"/>
    <property type="project" value="InterPro"/>
</dbReference>
<dbReference type="InterPro" id="IPR052805">
    <property type="entry name" value="GEF_Ubiquitin-Prot_Reg"/>
</dbReference>
<dbReference type="EMBL" id="SKCS01000383">
    <property type="protein sequence ID" value="TNN09933.1"/>
    <property type="molecule type" value="Genomic_DNA"/>
</dbReference>
<dbReference type="PANTHER" id="PTHR46857:SF2">
    <property type="entry name" value="F-BOX ONLY PROTEIN 16"/>
    <property type="match status" value="1"/>
</dbReference>
<evidence type="ECO:0000259" key="2">
    <source>
        <dbReference type="PROSITE" id="PS50010"/>
    </source>
</evidence>
<evidence type="ECO:0000259" key="1">
    <source>
        <dbReference type="PROSITE" id="PS50003"/>
    </source>
</evidence>
<dbReference type="AlphaFoldDB" id="A0A4Z2D0C1"/>
<accession>A0A4Z2D0C1</accession>
<dbReference type="SUPFAM" id="SSF50729">
    <property type="entry name" value="PH domain-like"/>
    <property type="match status" value="2"/>
</dbReference>
<dbReference type="Proteomes" id="UP000311919">
    <property type="component" value="Unassembled WGS sequence"/>
</dbReference>
<dbReference type="STRING" id="6182.A0A4Z2D0C1"/>
<evidence type="ECO:0000313" key="4">
    <source>
        <dbReference type="Proteomes" id="UP000311919"/>
    </source>
</evidence>
<dbReference type="OrthoDB" id="10254377at2759"/>
<reference evidence="3 4" key="1">
    <citation type="submission" date="2019-03" db="EMBL/GenBank/DDBJ databases">
        <title>An improved genome assembly of the fluke Schistosoma japonicum.</title>
        <authorList>
            <person name="Hu W."/>
            <person name="Luo F."/>
            <person name="Yin M."/>
            <person name="Mo X."/>
            <person name="Sun C."/>
            <person name="Wu Q."/>
            <person name="Zhu B."/>
            <person name="Xiang M."/>
            <person name="Wang J."/>
            <person name="Wang Y."/>
            <person name="Zhang T."/>
            <person name="Xu B."/>
            <person name="Zheng H."/>
            <person name="Feng Z."/>
        </authorList>
    </citation>
    <scope>NUCLEOTIDE SEQUENCE [LARGE SCALE GENOMIC DNA]</scope>
    <source>
        <strain evidence="3">HuSjv2</strain>
        <tissue evidence="3">Worms</tissue>
    </source>
</reference>
<proteinExistence type="predicted"/>
<dbReference type="Pfam" id="PF00621">
    <property type="entry name" value="RhoGEF"/>
    <property type="match status" value="1"/>
</dbReference>
<gene>
    <name evidence="3" type="ORF">EWB00_005891</name>
</gene>
<evidence type="ECO:0000313" key="3">
    <source>
        <dbReference type="EMBL" id="TNN09933.1"/>
    </source>
</evidence>
<keyword evidence="4" id="KW-1185">Reference proteome</keyword>
<organism evidence="3 4">
    <name type="scientific">Schistosoma japonicum</name>
    <name type="common">Blood fluke</name>
    <dbReference type="NCBI Taxonomy" id="6182"/>
    <lineage>
        <taxon>Eukaryota</taxon>
        <taxon>Metazoa</taxon>
        <taxon>Spiralia</taxon>
        <taxon>Lophotrochozoa</taxon>
        <taxon>Platyhelminthes</taxon>
        <taxon>Trematoda</taxon>
        <taxon>Digenea</taxon>
        <taxon>Strigeidida</taxon>
        <taxon>Schistosomatoidea</taxon>
        <taxon>Schistosomatidae</taxon>
        <taxon>Schistosoma</taxon>
    </lineage>
</organism>
<feature type="domain" description="PH" evidence="1">
    <location>
        <begin position="1"/>
        <end position="44"/>
    </location>
</feature>
<dbReference type="PROSITE" id="PS50003">
    <property type="entry name" value="PH_DOMAIN"/>
    <property type="match status" value="1"/>
</dbReference>
<dbReference type="SUPFAM" id="SSF48065">
    <property type="entry name" value="DBL homology domain (DH-domain)"/>
    <property type="match status" value="1"/>
</dbReference>
<feature type="non-terminal residue" evidence="3">
    <location>
        <position position="560"/>
    </location>
</feature>
<feature type="domain" description="DH" evidence="2">
    <location>
        <begin position="124"/>
        <end position="223"/>
    </location>
</feature>
<dbReference type="InterPro" id="IPR001849">
    <property type="entry name" value="PH_domain"/>
</dbReference>
<name>A0A4Z2D0C1_SCHJA</name>
<dbReference type="InterPro" id="IPR000219">
    <property type="entry name" value="DH_dom"/>
</dbReference>
<comment type="caution">
    <text evidence="3">The sequence shown here is derived from an EMBL/GenBank/DDBJ whole genome shotgun (WGS) entry which is preliminary data.</text>
</comment>
<dbReference type="PROSITE" id="PS50010">
    <property type="entry name" value="DH_2"/>
    <property type="match status" value="1"/>
</dbReference>
<dbReference type="Gene3D" id="1.20.900.10">
    <property type="entry name" value="Dbl homology (DH) domain"/>
    <property type="match status" value="1"/>
</dbReference>
<dbReference type="InterPro" id="IPR035899">
    <property type="entry name" value="DBL_dom_sf"/>
</dbReference>
<sequence length="560" mass="64234">MSPSNCFNYFTISYRKEGVRQYDLRADTEEECFMWVDAINNASFSKLLELKQQAEQKQLHLLQILETEQRAKWHYVKQIEELTAEIKQLKYEVQSFFRGWLCRRRWKQIVEEYIRSDHAESMRKRNSIVFGLVECEDEYVQQLSILVTCYLRPFRMAASSKKPIVTHEDVNSIFLNAEAVLFLHQVFVQGLRNKMENWPTLQLGTLIQVMCDKLRSSRSRLGNFGSSYKERKEAVRQVFLFTNHLLITARTNNGKLRLVKVNQLNVNNEQKSQQDSVSFMTKSNIVQLLNPTPMNVINNSETNTRSSVTTTGTITTTHELSQSQLHKRYTCPDSTLNRYTTVNKSNSSQMDPMYKSTTTTISCLPTLTVQHRHSTSLCISSTNEQDVGNDTFKSTNIPVPCFNTNTTIPANLTTVNTNNVSVLHSRNSSNVSYSLTPIITPDINIMSSSTLSTQPTSPSFSMLHRFSNFRLIWEPKNGQPTSIWLVASTLQEKAAWCSDISQLQDLKSLYGERNLSISSHKMIKVPLSNRMIPELNDVDYLSMTIITSGELDDVLNVYRL</sequence>
<dbReference type="PROSITE" id="PS50096">
    <property type="entry name" value="IQ"/>
    <property type="match status" value="1"/>
</dbReference>